<keyword evidence="1" id="KW-0547">Nucleotide-binding</keyword>
<dbReference type="PANTHER" id="PTHR13504:SF38">
    <property type="entry name" value="FIDO DOMAIN-CONTAINING PROTEIN"/>
    <property type="match status" value="1"/>
</dbReference>
<dbReference type="Proteomes" id="UP000178107">
    <property type="component" value="Unassembled WGS sequence"/>
</dbReference>
<comment type="caution">
    <text evidence="5">The sequence shown here is derived from an EMBL/GenBank/DDBJ whole genome shotgun (WGS) entry which is preliminary data.</text>
</comment>
<feature type="active site" evidence="2">
    <location>
        <position position="208"/>
    </location>
</feature>
<feature type="binding site" evidence="1">
    <location>
        <position position="208"/>
    </location>
    <ligand>
        <name>ATP</name>
        <dbReference type="ChEBI" id="CHEBI:30616"/>
    </ligand>
</feature>
<dbReference type="InterPro" id="IPR040198">
    <property type="entry name" value="Fido_containing"/>
</dbReference>
<gene>
    <name evidence="5" type="ORF">A2838_02910</name>
</gene>
<reference evidence="5 6" key="1">
    <citation type="journal article" date="2016" name="Nat. Commun.">
        <title>Thousands of microbial genomes shed light on interconnected biogeochemical processes in an aquifer system.</title>
        <authorList>
            <person name="Anantharaman K."/>
            <person name="Brown C.T."/>
            <person name="Hug L.A."/>
            <person name="Sharon I."/>
            <person name="Castelle C.J."/>
            <person name="Probst A.J."/>
            <person name="Thomas B.C."/>
            <person name="Singh A."/>
            <person name="Wilkins M.J."/>
            <person name="Karaoz U."/>
            <person name="Brodie E.L."/>
            <person name="Williams K.H."/>
            <person name="Hubbard S.S."/>
            <person name="Banfield J.F."/>
        </authorList>
    </citation>
    <scope>NUCLEOTIDE SEQUENCE [LARGE SCALE GENOMIC DNA]</scope>
</reference>
<dbReference type="AlphaFoldDB" id="A0A1G2T0J0"/>
<organism evidence="5 6">
    <name type="scientific">Candidatus Zambryskibacteria bacterium RIFCSPHIGHO2_01_FULL_46_25</name>
    <dbReference type="NCBI Taxonomy" id="1802738"/>
    <lineage>
        <taxon>Bacteria</taxon>
        <taxon>Candidatus Zambryskiibacteriota</taxon>
    </lineage>
</organism>
<dbReference type="PANTHER" id="PTHR13504">
    <property type="entry name" value="FIDO DOMAIN-CONTAINING PROTEIN DDB_G0283145"/>
    <property type="match status" value="1"/>
</dbReference>
<evidence type="ECO:0000313" key="5">
    <source>
        <dbReference type="EMBL" id="OHA90642.1"/>
    </source>
</evidence>
<dbReference type="InterPro" id="IPR036597">
    <property type="entry name" value="Fido-like_dom_sf"/>
</dbReference>
<dbReference type="PROSITE" id="PS51459">
    <property type="entry name" value="FIDO"/>
    <property type="match status" value="1"/>
</dbReference>
<keyword evidence="1" id="KW-0067">ATP-binding</keyword>
<feature type="binding site" evidence="1">
    <location>
        <position position="76"/>
    </location>
    <ligand>
        <name>ATP</name>
        <dbReference type="ChEBI" id="CHEBI:30616"/>
    </ligand>
</feature>
<evidence type="ECO:0000256" key="3">
    <source>
        <dbReference type="PIRSR" id="PIRSR640198-2"/>
    </source>
</evidence>
<dbReference type="EMBL" id="MHVH01000003">
    <property type="protein sequence ID" value="OHA90642.1"/>
    <property type="molecule type" value="Genomic_DNA"/>
</dbReference>
<feature type="binding site" evidence="3">
    <location>
        <begin position="250"/>
        <end position="251"/>
    </location>
    <ligand>
        <name>ATP</name>
        <dbReference type="ChEBI" id="CHEBI:30616"/>
    </ligand>
</feature>
<evidence type="ECO:0000313" key="6">
    <source>
        <dbReference type="Proteomes" id="UP000178107"/>
    </source>
</evidence>
<feature type="domain" description="Fido" evidence="4">
    <location>
        <begin position="122"/>
        <end position="271"/>
    </location>
</feature>
<evidence type="ECO:0000256" key="2">
    <source>
        <dbReference type="PIRSR" id="PIRSR640198-1"/>
    </source>
</evidence>
<dbReference type="InterPro" id="IPR003812">
    <property type="entry name" value="Fido"/>
</dbReference>
<proteinExistence type="predicted"/>
<evidence type="ECO:0000259" key="4">
    <source>
        <dbReference type="PROSITE" id="PS51459"/>
    </source>
</evidence>
<accession>A0A1G2T0J0</accession>
<dbReference type="Gene3D" id="1.10.3290.10">
    <property type="entry name" value="Fido-like domain"/>
    <property type="match status" value="1"/>
</dbReference>
<dbReference type="InterPro" id="IPR026287">
    <property type="entry name" value="SoFic-like"/>
</dbReference>
<dbReference type="Pfam" id="PF02661">
    <property type="entry name" value="Fic"/>
    <property type="match status" value="1"/>
</dbReference>
<dbReference type="SUPFAM" id="SSF140931">
    <property type="entry name" value="Fic-like"/>
    <property type="match status" value="1"/>
</dbReference>
<feature type="binding site" evidence="3">
    <location>
        <begin position="212"/>
        <end position="219"/>
    </location>
    <ligand>
        <name>ATP</name>
        <dbReference type="ChEBI" id="CHEBI:30616"/>
    </ligand>
</feature>
<dbReference type="InterPro" id="IPR025758">
    <property type="entry name" value="Fic/DOC_N"/>
</dbReference>
<feature type="binding site" evidence="1">
    <location>
        <begin position="213"/>
        <end position="219"/>
    </location>
    <ligand>
        <name>ATP</name>
        <dbReference type="ChEBI" id="CHEBI:30616"/>
    </ligand>
</feature>
<protein>
    <recommendedName>
        <fullName evidence="4">Fido domain-containing protein</fullName>
    </recommendedName>
</protein>
<evidence type="ECO:0000256" key="1">
    <source>
        <dbReference type="PIRSR" id="PIRSR038925-1"/>
    </source>
</evidence>
<feature type="binding site" evidence="1">
    <location>
        <position position="250"/>
    </location>
    <ligand>
        <name>ATP</name>
        <dbReference type="ChEBI" id="CHEBI:30616"/>
    </ligand>
</feature>
<name>A0A1G2T0J0_9BACT</name>
<dbReference type="GO" id="GO:0005524">
    <property type="term" value="F:ATP binding"/>
    <property type="evidence" value="ECO:0007669"/>
    <property type="project" value="UniProtKB-KW"/>
</dbReference>
<dbReference type="Pfam" id="PF13784">
    <property type="entry name" value="Fic_N"/>
    <property type="match status" value="1"/>
</dbReference>
<dbReference type="PIRSF" id="PIRSF038925">
    <property type="entry name" value="AMP-prot_trans"/>
    <property type="match status" value="1"/>
</dbReference>
<sequence>MRLGTFRKQPEGYEAFIPDKFPPVGGFQFSKEILRKNDTAVRLLGKLDGITQLLPDVDFFLFMYIRKDAASSSQIEGTGATMIDAIEAEAKIESDMPSDVDDILHYIKALNYGMKRMQEFPFVLRFVRELHKELMEGARSTHRSYPGKFRHSQNWIGGTKPENASFVSPPVDDMNRTLDDLEKFVHSEDEVLPLIKAGLLHAQFETIHPFTDGNGRTGRMLITFFLWKAGLLERPVLFLSSYFKRHQKVYYERLHGYHHGEVERWMDFFLDGVTDIAQEAIGTVSKITTIRDRDLMKIQKLSTRASESAAIVLPKLFQLPIVTARNIQEWTGFTFPGAQNIIERFVEMGILVPRKQSIKHAQSYIYKDYVNIFSN</sequence>